<reference evidence="3" key="1">
    <citation type="journal article" date="2013" name="Nat. Biotechnol.">
        <title>Draft genome sequence of chickpea (Cicer arietinum) provides a resource for trait improvement.</title>
        <authorList>
            <person name="Varshney R.K."/>
            <person name="Song C."/>
            <person name="Saxena R.K."/>
            <person name="Azam S."/>
            <person name="Yu S."/>
            <person name="Sharpe A.G."/>
            <person name="Cannon S."/>
            <person name="Baek J."/>
            <person name="Rosen B.D."/>
            <person name="Tar'an B."/>
            <person name="Millan T."/>
            <person name="Zhang X."/>
            <person name="Ramsay L.D."/>
            <person name="Iwata A."/>
            <person name="Wang Y."/>
            <person name="Nelson W."/>
            <person name="Farmer A.D."/>
            <person name="Gaur P.M."/>
            <person name="Soderlund C."/>
            <person name="Penmetsa R.V."/>
            <person name="Xu C."/>
            <person name="Bharti A.K."/>
            <person name="He W."/>
            <person name="Winter P."/>
            <person name="Zhao S."/>
            <person name="Hane J.K."/>
            <person name="Carrasquilla-Garcia N."/>
            <person name="Condie J.A."/>
            <person name="Upadhyaya H.D."/>
            <person name="Luo M.C."/>
            <person name="Thudi M."/>
            <person name="Gowda C.L."/>
            <person name="Singh N.P."/>
            <person name="Lichtenzveig J."/>
            <person name="Gali K.K."/>
            <person name="Rubio J."/>
            <person name="Nadarajan N."/>
            <person name="Dolezel J."/>
            <person name="Bansal K.C."/>
            <person name="Xu X."/>
            <person name="Edwards D."/>
            <person name="Zhang G."/>
            <person name="Kahl G."/>
            <person name="Gil J."/>
            <person name="Singh K.B."/>
            <person name="Datta S.K."/>
            <person name="Jackson S.A."/>
            <person name="Wang J."/>
            <person name="Cook D.R."/>
        </authorList>
    </citation>
    <scope>NUCLEOTIDE SEQUENCE [LARGE SCALE GENOMIC DNA]</scope>
    <source>
        <strain evidence="3">cv. CDC Frontier</strain>
    </source>
</reference>
<dbReference type="AlphaFoldDB" id="A0A1S2YDN8"/>
<keyword evidence="2" id="KW-0732">Signal</keyword>
<proteinExistence type="predicted"/>
<dbReference type="KEGG" id="cam:101503753"/>
<keyword evidence="1" id="KW-0472">Membrane</keyword>
<keyword evidence="3" id="KW-1185">Reference proteome</keyword>
<evidence type="ECO:0000256" key="2">
    <source>
        <dbReference type="SAM" id="SignalP"/>
    </source>
</evidence>
<dbReference type="OrthoDB" id="764087at2759"/>
<dbReference type="RefSeq" id="XP_004503298.1">
    <property type="nucleotide sequence ID" value="XM_004503241.3"/>
</dbReference>
<sequence length="343" mass="37526">MKLTLSPKSPCCLKTLLLIFTTLSFPSYLSLPIPDAATVQQLTPNPSSQGTIPAFPEQADVSRCPLNLSDEHFNAIKNSCSSKSNKNHASDNNNELHRSRCCPVLAAWLYSAYSATALGTVTSSRHTTSYDMPLLPDDSETCEGNLGKALKLRGIELFQPNETCDVVYCYCGIRLHPLSCAESFKLTKSGNLVGDENVKMLERNCLSSSSNGVNGFPGLGGCSKCLHSLYLLRKKTSNSSKTLDRTTKIHNKDCELMGLTWLLAKNRTAYIHTVSLVLRALMLNSDGSDPQSCTLNSDGMPLAVDSSEMFDQSSSINLQPPIFLSLLFLYFVLVIMNFILLST</sequence>
<evidence type="ECO:0000256" key="1">
    <source>
        <dbReference type="SAM" id="Phobius"/>
    </source>
</evidence>
<gene>
    <name evidence="4" type="primary">LOC101503753</name>
</gene>
<accession>A0A1S2YDN8</accession>
<dbReference type="STRING" id="3827.A0A1S2YDN8"/>
<dbReference type="PANTHER" id="PTHR34056">
    <property type="entry name" value="GPI-ANCHORED PROTEIN"/>
    <property type="match status" value="1"/>
</dbReference>
<keyword evidence="1" id="KW-1133">Transmembrane helix</keyword>
<dbReference type="PANTHER" id="PTHR34056:SF1">
    <property type="entry name" value="GPI-ANCHORED PROTEIN"/>
    <property type="match status" value="1"/>
</dbReference>
<dbReference type="Proteomes" id="UP000087171">
    <property type="component" value="Chromosome Ca6"/>
</dbReference>
<feature type="signal peptide" evidence="2">
    <location>
        <begin position="1"/>
        <end position="26"/>
    </location>
</feature>
<dbReference type="eggNOG" id="ENOG502RRCV">
    <property type="taxonomic scope" value="Eukaryota"/>
</dbReference>
<dbReference type="PaxDb" id="3827-XP_004503298.1"/>
<keyword evidence="1" id="KW-0812">Transmembrane</keyword>
<organism evidence="3 4">
    <name type="scientific">Cicer arietinum</name>
    <name type="common">Chickpea</name>
    <name type="synonym">Garbanzo</name>
    <dbReference type="NCBI Taxonomy" id="3827"/>
    <lineage>
        <taxon>Eukaryota</taxon>
        <taxon>Viridiplantae</taxon>
        <taxon>Streptophyta</taxon>
        <taxon>Embryophyta</taxon>
        <taxon>Tracheophyta</taxon>
        <taxon>Spermatophyta</taxon>
        <taxon>Magnoliopsida</taxon>
        <taxon>eudicotyledons</taxon>
        <taxon>Gunneridae</taxon>
        <taxon>Pentapetalae</taxon>
        <taxon>rosids</taxon>
        <taxon>fabids</taxon>
        <taxon>Fabales</taxon>
        <taxon>Fabaceae</taxon>
        <taxon>Papilionoideae</taxon>
        <taxon>50 kb inversion clade</taxon>
        <taxon>NPAAA clade</taxon>
        <taxon>Hologalegina</taxon>
        <taxon>IRL clade</taxon>
        <taxon>Cicereae</taxon>
        <taxon>Cicer</taxon>
    </lineage>
</organism>
<feature type="chain" id="PRO_5010273393" evidence="2">
    <location>
        <begin position="27"/>
        <end position="343"/>
    </location>
</feature>
<dbReference type="GeneID" id="101503753"/>
<evidence type="ECO:0000313" key="3">
    <source>
        <dbReference type="Proteomes" id="UP000087171"/>
    </source>
</evidence>
<reference evidence="4" key="2">
    <citation type="submission" date="2025-08" db="UniProtKB">
        <authorList>
            <consortium name="RefSeq"/>
        </authorList>
    </citation>
    <scope>IDENTIFICATION</scope>
    <source>
        <tissue evidence="4">Etiolated seedlings</tissue>
    </source>
</reference>
<dbReference type="InterPro" id="IPR040376">
    <property type="entry name" value="At4g28100-like"/>
</dbReference>
<feature type="transmembrane region" description="Helical" evidence="1">
    <location>
        <begin position="322"/>
        <end position="341"/>
    </location>
</feature>
<protein>
    <submittedName>
        <fullName evidence="4">Uncharacterized GPI-anchored protein At4g28100-like</fullName>
    </submittedName>
</protein>
<name>A0A1S2YDN8_CICAR</name>
<evidence type="ECO:0000313" key="4">
    <source>
        <dbReference type="RefSeq" id="XP_004503298.1"/>
    </source>
</evidence>